<dbReference type="EMBL" id="FLRE01000152">
    <property type="protein sequence ID" value="SBT40301.1"/>
    <property type="molecule type" value="Genomic_DNA"/>
</dbReference>
<feature type="compositionally biased region" description="Polar residues" evidence="1">
    <location>
        <begin position="2413"/>
        <end position="2423"/>
    </location>
</feature>
<evidence type="ECO:0000313" key="2">
    <source>
        <dbReference type="EMBL" id="SBT40301.1"/>
    </source>
</evidence>
<proteinExistence type="predicted"/>
<feature type="region of interest" description="Disordered" evidence="1">
    <location>
        <begin position="281"/>
        <end position="342"/>
    </location>
</feature>
<feature type="region of interest" description="Disordered" evidence="1">
    <location>
        <begin position="1194"/>
        <end position="1214"/>
    </location>
</feature>
<feature type="compositionally biased region" description="Basic and acidic residues" evidence="1">
    <location>
        <begin position="1888"/>
        <end position="1960"/>
    </location>
</feature>
<evidence type="ECO:0000313" key="3">
    <source>
        <dbReference type="Proteomes" id="UP000078550"/>
    </source>
</evidence>
<feature type="compositionally biased region" description="Basic and acidic residues" evidence="1">
    <location>
        <begin position="1822"/>
        <end position="1839"/>
    </location>
</feature>
<feature type="region of interest" description="Disordered" evidence="1">
    <location>
        <begin position="1598"/>
        <end position="1622"/>
    </location>
</feature>
<feature type="compositionally biased region" description="Basic and acidic residues" evidence="1">
    <location>
        <begin position="2073"/>
        <end position="2089"/>
    </location>
</feature>
<dbReference type="Proteomes" id="UP000078550">
    <property type="component" value="Unassembled WGS sequence"/>
</dbReference>
<reference evidence="3" key="1">
    <citation type="submission" date="2016-05" db="EMBL/GenBank/DDBJ databases">
        <authorList>
            <person name="Naeem Raeece"/>
        </authorList>
    </citation>
    <scope>NUCLEOTIDE SEQUENCE [LARGE SCALE GENOMIC DNA]</scope>
</reference>
<feature type="region of interest" description="Disordered" evidence="1">
    <location>
        <begin position="631"/>
        <end position="651"/>
    </location>
</feature>
<feature type="region of interest" description="Disordered" evidence="1">
    <location>
        <begin position="447"/>
        <end position="472"/>
    </location>
</feature>
<feature type="region of interest" description="Disordered" evidence="1">
    <location>
        <begin position="560"/>
        <end position="579"/>
    </location>
</feature>
<feature type="region of interest" description="Disordered" evidence="1">
    <location>
        <begin position="1888"/>
        <end position="1965"/>
    </location>
</feature>
<organism evidence="2 3">
    <name type="scientific">Plasmodium ovale wallikeri</name>
    <dbReference type="NCBI Taxonomy" id="864142"/>
    <lineage>
        <taxon>Eukaryota</taxon>
        <taxon>Sar</taxon>
        <taxon>Alveolata</taxon>
        <taxon>Apicomplexa</taxon>
        <taxon>Aconoidasida</taxon>
        <taxon>Haemosporida</taxon>
        <taxon>Plasmodiidae</taxon>
        <taxon>Plasmodium</taxon>
        <taxon>Plasmodium (Plasmodium)</taxon>
    </lineage>
</organism>
<feature type="compositionally biased region" description="Basic and acidic residues" evidence="1">
    <location>
        <begin position="281"/>
        <end position="293"/>
    </location>
</feature>
<gene>
    <name evidence="2" type="ORF">POVWA2_039470</name>
</gene>
<accession>A0A1A8Z8W4</accession>
<evidence type="ECO:0000256" key="1">
    <source>
        <dbReference type="SAM" id="MobiDB-lite"/>
    </source>
</evidence>
<protein>
    <submittedName>
        <fullName evidence="2">Uncharacterized protein</fullName>
    </submittedName>
</protein>
<feature type="region of interest" description="Disordered" evidence="1">
    <location>
        <begin position="1822"/>
        <end position="1852"/>
    </location>
</feature>
<feature type="region of interest" description="Disordered" evidence="1">
    <location>
        <begin position="2073"/>
        <end position="2100"/>
    </location>
</feature>
<feature type="compositionally biased region" description="Basic and acidic residues" evidence="1">
    <location>
        <begin position="2424"/>
        <end position="2433"/>
    </location>
</feature>
<feature type="region of interest" description="Disordered" evidence="1">
    <location>
        <begin position="1460"/>
        <end position="1489"/>
    </location>
</feature>
<feature type="compositionally biased region" description="Basic and acidic residues" evidence="1">
    <location>
        <begin position="2440"/>
        <end position="2452"/>
    </location>
</feature>
<feature type="compositionally biased region" description="Polar residues" evidence="1">
    <location>
        <begin position="316"/>
        <end position="325"/>
    </location>
</feature>
<feature type="region of interest" description="Disordered" evidence="1">
    <location>
        <begin position="134"/>
        <end position="154"/>
    </location>
</feature>
<name>A0A1A8Z8W4_PLAOA</name>
<feature type="region of interest" description="Disordered" evidence="1">
    <location>
        <begin position="2413"/>
        <end position="2452"/>
    </location>
</feature>
<sequence length="2735" mass="321160">MLHLNSSCISDIENIESILKKKDYYGIKENREIKKIFEDISLTFKIFSNSLKKIHKDGETLLSSIQEKKDTDNAGHIYFANCFANVISLISKLYEENLSVSEQIEKSIVLELEKEEQERIEDINVIYKEEDTRASTVERENSGNAQNADNCLGVSGNGDGDNAKGETYDGEIFVDDVPLCSVEIHLKRCLENEMFADEYLNHPKYKKHFAELDRLNIKLDKEITSVKELMDKFGKNANKLLIQKSQERISSIQHKKKSVLEFLYDNIKELKSSKKHLRNGVKDLKQYVEDNSRKKEKQKKTGNRDDGKASIGGSSGNSVSPNRSGVGSDFNDGYHGSSTAQGKEGERVLVMENLHLEKFEIREKHRIEKVYESIRTFVKILSVRNIRMNKVLCNKSNEISTYDSLIHYQGWLSTVLKKDVDITNLQKKIPKNDILTKEEQFLLMPYGNGRSADESQHGSEKKRKTSNSNFQRGELIYSENDNLVENARENATSKVEVSQKGEISLEEDTSQDVALKNQKSVGGEAKGINSRRDSQFPEEFYIPVIIKMRNVHISDGISANVQGGEEKDSKHTSKPCSGNFTREDPLVKEYLNGYSMEKEKDIFTFLTNRQKDYEKYLLHFNNVNILSPAHQNGDNVSVKDEQSNGTTSRDGERKCYKQNFFQGYFNEEGHIFYPFKIPTGMNNFSSFESITECPRRYAFDFGEEDMNEYDYKLMAYESILLVYYSLSIQLNCYFLFDVCKRNNRRKYAYKKVYEKCSDLVSSLKWGYTEKGCALQKGANIVTNEEMRKNVSLGRTIGENGTNGYSMQKKYGEVSSSAEETRSTIIDPPEDEAEDYFQYVDYIYNVKLQNFLLVKRIISIYRIKLGLNSRTNDLITLLTIPSHYFNYGNTYTFHVLDVRFRIIRIIESLNFDHFFHFDVEKKKRRDYRMVNHGHEYGVYMDWLKRQLHLLYISLYLKFNHFAKFIPYFNISAYPDIMGNSSHQSKNTSNYFTYVNKSKDDNSFVRYIKKVHKKFKKIQDCIIIKIRKKEKTEFEEDKEENIHPINFSSLKSDEKIIFICNFILKNFIKSFRILILLKSIVKKNKWNYGQCDEKILLSNLIKYFTKIEYFDYEIRNIFFSHFRKKNEKNSDITKMDTSEDPRDDDHNRMNNLHVKNKTYEQGNYDEILRTIFLRELGKRYDKCGDYTLQREKFTAYDNNKRKNNQQDRDKENRGEKIPIVVQKRENNNPFSVTKGSKNNNFHEILKRKTKLTKKEKKIRNKIFYKLNIESVLCSSWFIDRIFLHFFLYFYISCTIDSSSKTNMYADTPYILQGIMFIIYYLQSGNDITLKRRKNIYCDGLESTLIPISTFILYFIIHLFYSFFDKNQLVIYPNEVSNHIELFLNRKLQSIAKQNESPYESETYSCDATKNHIITVQSASKLYYIIKNFEHFISYRTIDEKMFQERDNKINLDEVLCYEDESNEEMEEEDGNNMSSGSEEQNGKNGKNRKNIKKKKKKGTFLFCGTIPKDTDNTMRSLSVDENTKKCIEREKIKEKAYANDMIYLKRYCNILYLFNYNHLENLLTPHIPSLLSFYLNDDIYSNDNFFDIFMLRDEEGKDLTHVSDKPSGKLKKGPNQFSTDHKERTQNSLNSLHSDMNFTHRTVQGNGIENTPSCAEGIISEGKYAYMTHVSQEQLVVKYNCRRSCNGFFSLINMSKIEKVIMDIIFMRMISCDFRNHLLLLLCNYRKFIDMYSLSYILNIFIILHKFFTINSCTLGRLNKYRESIIGRVTTMSVVNNKFSQNGNFLESGCNIYIEDEDNMESINSPNCVQIGVQKHIRNFPCKREKDGNKKMSTDNGEIAKRKSLRVSNSPNSSRNLSSYLKFFIYNSVKSIFHNIVCSAKDEEIRNVRGGNHFDDVENKDYSQNKCENDMEDKTDKTEQEKTDRGEQEKTDRGEQEKTDRDEQEKTDRDEQEKTDRDEQEKTSNGSSDRIIKQYVDIINKYINEIIMEILFFSNIWKEFLPLEEHPLTVLHAANKTLHYEVVKFIKTNKNNSELLFSESLSIIVSLYNFNLLNKEIVLQTRKYVECRSGWKAKEENAEKDNEADNIEKAETGSAKQRSRGSKMENKILHYYENRNSIRTCAREEDGKDGICTLPLFRGDDEGECSRDGESGSSGNREEEDMFINLSLIISKSNDPCMVKLMFKLEKIFVKIIDKKLEHNKYLLSECLKNEKLISLNSPDVLYNSTTVDIFSIISNILEILFQYKCPVEWIMTPFLEFLNNFINEYCENCKRRYGSFIISVLNQYADKYFNELLNLTEQQRIPWEKYSCDKKKRYKKSSDISGININNNSEHVNIFKSNELNILDRDEEDMLYDENIEHEFDDVNEITKRIKHKKKKKNVLCKLFDYDEIPVNAIKNKMGELLEDINDLSNKVTNFQSSNLPKGKTTSDGKRQNGNDEDDEYGHGTDYHHSEEEKQNIIKERGSYMSDDLVNIIDEINYLFNDSDMSSSLVIIWNLYFYLEQLSIIRNKFQKYILQYICTRTNNVDKISLIFNNYTHFEIDVNILKKNFYTKTIFDILDTSLNNIKNTLNNTLYYIFKVLSIRIICYEFQEEMFYNLYEPFDLNNVKNVVSIFPTTIEKFFIQIPEIYFKSILTVFIELFIKMWMLIIIEKGFSNFVFNDNDIHIMKRDNTYIKKYIEKNEIELSHNFLTKKYNVNEYIDAFLDTLYGDRDMFSGILNDQRGKKPKNIVSSAYNKGM</sequence>